<evidence type="ECO:0000259" key="8">
    <source>
        <dbReference type="PROSITE" id="PS51778"/>
    </source>
</evidence>
<evidence type="ECO:0000256" key="7">
    <source>
        <dbReference type="SAM" id="MobiDB-lite"/>
    </source>
</evidence>
<feature type="coiled-coil region" evidence="6">
    <location>
        <begin position="527"/>
        <end position="554"/>
    </location>
</feature>
<feature type="region of interest" description="Disordered" evidence="7">
    <location>
        <begin position="28"/>
        <end position="58"/>
    </location>
</feature>
<keyword evidence="10" id="KW-1185">Reference proteome</keyword>
<dbReference type="AlphaFoldDB" id="A0A074SQM1"/>
<dbReference type="InterPro" id="IPR051482">
    <property type="entry name" value="Cholesterol_transport"/>
</dbReference>
<comment type="subcellular location">
    <subcellularLocation>
        <location evidence="1">Membrane</location>
        <topology evidence="1">Single-pass membrane protein</topology>
    </subcellularLocation>
</comment>
<dbReference type="OrthoDB" id="2162691at2759"/>
<evidence type="ECO:0000313" key="10">
    <source>
        <dbReference type="Proteomes" id="UP000027456"/>
    </source>
</evidence>
<organism evidence="9 10">
    <name type="scientific">Rhizoctonia solani 123E</name>
    <dbReference type="NCBI Taxonomy" id="1423351"/>
    <lineage>
        <taxon>Eukaryota</taxon>
        <taxon>Fungi</taxon>
        <taxon>Dikarya</taxon>
        <taxon>Basidiomycota</taxon>
        <taxon>Agaricomycotina</taxon>
        <taxon>Agaricomycetes</taxon>
        <taxon>Cantharellales</taxon>
        <taxon>Ceratobasidiaceae</taxon>
        <taxon>Rhizoctonia</taxon>
    </lineage>
</organism>
<dbReference type="SMART" id="SM00568">
    <property type="entry name" value="GRAM"/>
    <property type="match status" value="1"/>
</dbReference>
<dbReference type="GO" id="GO:0032541">
    <property type="term" value="C:cortical endoplasmic reticulum"/>
    <property type="evidence" value="ECO:0007669"/>
    <property type="project" value="TreeGrafter"/>
</dbReference>
<dbReference type="InterPro" id="IPR011993">
    <property type="entry name" value="PH-like_dom_sf"/>
</dbReference>
<dbReference type="STRING" id="1423351.A0A074SQM1"/>
<dbReference type="InterPro" id="IPR031968">
    <property type="entry name" value="VASt"/>
</dbReference>
<dbReference type="GO" id="GO:0032934">
    <property type="term" value="F:sterol binding"/>
    <property type="evidence" value="ECO:0007669"/>
    <property type="project" value="TreeGrafter"/>
</dbReference>
<dbReference type="GO" id="GO:0032366">
    <property type="term" value="P:intracellular sterol transport"/>
    <property type="evidence" value="ECO:0007669"/>
    <property type="project" value="TreeGrafter"/>
</dbReference>
<dbReference type="GO" id="GO:0120015">
    <property type="term" value="F:sterol transfer activity"/>
    <property type="evidence" value="ECO:0007669"/>
    <property type="project" value="TreeGrafter"/>
</dbReference>
<comment type="similarity">
    <text evidence="2">Belongs to the YSP2 family.</text>
</comment>
<dbReference type="Proteomes" id="UP000027456">
    <property type="component" value="Unassembled WGS sequence"/>
</dbReference>
<reference evidence="9 10" key="1">
    <citation type="submission" date="2013-12" db="EMBL/GenBank/DDBJ databases">
        <authorList>
            <person name="Cubeta M."/>
            <person name="Pakala S."/>
            <person name="Fedorova N."/>
            <person name="Thomas E."/>
            <person name="Dean R."/>
            <person name="Jabaji S."/>
            <person name="Neate S."/>
            <person name="Toda T."/>
            <person name="Tavantzis S."/>
            <person name="Vilgalys R."/>
            <person name="Bharathan N."/>
            <person name="Pakala S."/>
            <person name="Losada L.S."/>
            <person name="Zafar N."/>
            <person name="Nierman W."/>
        </authorList>
    </citation>
    <scope>NUCLEOTIDE SEQUENCE [LARGE SCALE GENOMIC DNA]</scope>
    <source>
        <strain evidence="9 10">123E</strain>
    </source>
</reference>
<proteinExistence type="inferred from homology"/>
<name>A0A074SQM1_9AGAM</name>
<evidence type="ECO:0000256" key="6">
    <source>
        <dbReference type="SAM" id="Coils"/>
    </source>
</evidence>
<dbReference type="EMBL" id="AZST01000114">
    <property type="protein sequence ID" value="KEP52277.1"/>
    <property type="molecule type" value="Genomic_DNA"/>
</dbReference>
<evidence type="ECO:0000256" key="4">
    <source>
        <dbReference type="ARBA" id="ARBA00022989"/>
    </source>
</evidence>
<evidence type="ECO:0000256" key="1">
    <source>
        <dbReference type="ARBA" id="ARBA00004167"/>
    </source>
</evidence>
<dbReference type="GO" id="GO:0005739">
    <property type="term" value="C:mitochondrion"/>
    <property type="evidence" value="ECO:0007669"/>
    <property type="project" value="TreeGrafter"/>
</dbReference>
<keyword evidence="5" id="KW-0472">Membrane</keyword>
<dbReference type="Pfam" id="PF02893">
    <property type="entry name" value="GRAM"/>
    <property type="match status" value="1"/>
</dbReference>
<evidence type="ECO:0000256" key="5">
    <source>
        <dbReference type="ARBA" id="ARBA00023136"/>
    </source>
</evidence>
<gene>
    <name evidence="9" type="ORF">V565_047780</name>
</gene>
<dbReference type="HOGENOM" id="CLU_007694_1_2_1"/>
<evidence type="ECO:0000313" key="9">
    <source>
        <dbReference type="EMBL" id="KEP52277.1"/>
    </source>
</evidence>
<dbReference type="PANTHER" id="PTHR23319">
    <property type="entry name" value="GRAM DOMAIN CONTAINING 1B, ISOFORM E"/>
    <property type="match status" value="1"/>
</dbReference>
<protein>
    <submittedName>
        <fullName evidence="9">GRAM domain protein</fullName>
    </submittedName>
</protein>
<sequence length="559" mass="61633">MSTEVLSPARANSRASVLDPLLSKSTLTIPETRPREGSVASNSASSVKSVSSRPESVGVQSPIDNYEYDGAPQAPPIPGFVVASSKRNADFHELFPNVPEGDYLVQDYGCAWHREILIQGRLYISENHLCFYANIFGWITSITLPFLDVSAIEKRMTAYVIPNAILISTFGGTEYTFASFLTRDTVYDLMLSLWRPSQPAGRVEGNNVVDSGEAEVVAEDDTAESGDSPTRHKVTECACGKNGEHYSTIVADYKLPGTAEKIYGLMFNDPFMLDFMKNDQKLIDVQISEWTPKEPDSPLMTRDMSFIKPLSGGLGPKQTKCEIKDEVVHMDFDDYVSVLTTTRTPDVPSGSVFSVKTRVCLTWAGSASTRCVVTSAVEWTGRSFIKAVIDRSAIDGQKQHHQELEKAIRKHIAAHRSEFVPKGVAAQEVEATNGSITPDETSEAKPQGSSRIQETSQIAAMLQLVRQLAQDAFAQIKQIPSTHALGLLVLVLALSNIWSLLRPIPEPRMPGDAQALKARLKAEKKGKIDVRVEIRELRRSMEMIEKRLERIEASLGSLD</sequence>
<dbReference type="InterPro" id="IPR004182">
    <property type="entry name" value="GRAM"/>
</dbReference>
<dbReference type="PANTHER" id="PTHR23319:SF4">
    <property type="entry name" value="GRAM DOMAIN CONTAINING 1B, ISOFORM E"/>
    <property type="match status" value="1"/>
</dbReference>
<accession>A0A074SQM1</accession>
<evidence type="ECO:0000256" key="3">
    <source>
        <dbReference type="ARBA" id="ARBA00022692"/>
    </source>
</evidence>
<keyword evidence="6" id="KW-0175">Coiled coil</keyword>
<dbReference type="Pfam" id="PF16016">
    <property type="entry name" value="VASt"/>
    <property type="match status" value="1"/>
</dbReference>
<comment type="caution">
    <text evidence="9">The sequence shown here is derived from an EMBL/GenBank/DDBJ whole genome shotgun (WGS) entry which is preliminary data.</text>
</comment>
<keyword evidence="3" id="KW-0812">Transmembrane</keyword>
<dbReference type="CDD" id="cd13220">
    <property type="entry name" value="PH-GRAM_GRAMDC"/>
    <property type="match status" value="1"/>
</dbReference>
<feature type="compositionally biased region" description="Low complexity" evidence="7">
    <location>
        <begin position="38"/>
        <end position="57"/>
    </location>
</feature>
<evidence type="ECO:0000256" key="2">
    <source>
        <dbReference type="ARBA" id="ARBA00006582"/>
    </source>
</evidence>
<keyword evidence="4" id="KW-1133">Transmembrane helix</keyword>
<dbReference type="Gene3D" id="2.30.29.30">
    <property type="entry name" value="Pleckstrin-homology domain (PH domain)/Phosphotyrosine-binding domain (PTB)"/>
    <property type="match status" value="1"/>
</dbReference>
<feature type="domain" description="VASt" evidence="8">
    <location>
        <begin position="245"/>
        <end position="416"/>
    </location>
</feature>
<dbReference type="GO" id="GO:0005886">
    <property type="term" value="C:plasma membrane"/>
    <property type="evidence" value="ECO:0007669"/>
    <property type="project" value="TreeGrafter"/>
</dbReference>
<dbReference type="GO" id="GO:0005789">
    <property type="term" value="C:endoplasmic reticulum membrane"/>
    <property type="evidence" value="ECO:0007669"/>
    <property type="project" value="TreeGrafter"/>
</dbReference>
<dbReference type="GO" id="GO:0140268">
    <property type="term" value="C:endoplasmic reticulum-plasma membrane contact site"/>
    <property type="evidence" value="ECO:0007669"/>
    <property type="project" value="TreeGrafter"/>
</dbReference>
<dbReference type="PROSITE" id="PS51778">
    <property type="entry name" value="VAST"/>
    <property type="match status" value="1"/>
</dbReference>